<dbReference type="PANTHER" id="PTHR33835">
    <property type="entry name" value="YALI0C07656P"/>
    <property type="match status" value="1"/>
</dbReference>
<name>A0A381XUL5_9ZZZZ</name>
<sequence>MLYKLFRQSISSLSPTPLPYAGHVLKPLGPSIWCAERELELNSLLSLPLRMVVVANDRAELLLYSPTLLDSATRAALNTLGTVRWIVTPNPIHGYFVDSYLATYPDAVHVGPSNAPIDNWEPWLDAILVQTRDDYGEICAYHRASRTLILSDLAFNIHSASQATRWLLRFNDAWQRFGPTRLQRATVLRNDCALREFCRWADARDFDQISVSHGTIVSEDVQQVFQHAFRRWLPT</sequence>
<evidence type="ECO:0000313" key="1">
    <source>
        <dbReference type="EMBL" id="SVA68459.1"/>
    </source>
</evidence>
<evidence type="ECO:0008006" key="2">
    <source>
        <dbReference type="Google" id="ProtNLM"/>
    </source>
</evidence>
<proteinExistence type="predicted"/>
<protein>
    <recommendedName>
        <fullName evidence="2">DUF4336 domain-containing protein</fullName>
    </recommendedName>
</protein>
<gene>
    <name evidence="1" type="ORF">METZ01_LOCUS121313</name>
</gene>
<dbReference type="EMBL" id="UINC01016445">
    <property type="protein sequence ID" value="SVA68459.1"/>
    <property type="molecule type" value="Genomic_DNA"/>
</dbReference>
<dbReference type="PANTHER" id="PTHR33835:SF1">
    <property type="entry name" value="METALLO-BETA-LACTAMASE DOMAIN-CONTAINING PROTEIN"/>
    <property type="match status" value="1"/>
</dbReference>
<dbReference type="AlphaFoldDB" id="A0A381XUL5"/>
<organism evidence="1">
    <name type="scientific">marine metagenome</name>
    <dbReference type="NCBI Taxonomy" id="408172"/>
    <lineage>
        <taxon>unclassified sequences</taxon>
        <taxon>metagenomes</taxon>
        <taxon>ecological metagenomes</taxon>
    </lineage>
</organism>
<accession>A0A381XUL5</accession>
<reference evidence="1" key="1">
    <citation type="submission" date="2018-05" db="EMBL/GenBank/DDBJ databases">
        <authorList>
            <person name="Lanie J.A."/>
            <person name="Ng W.-L."/>
            <person name="Kazmierczak K.M."/>
            <person name="Andrzejewski T.M."/>
            <person name="Davidsen T.M."/>
            <person name="Wayne K.J."/>
            <person name="Tettelin H."/>
            <person name="Glass J.I."/>
            <person name="Rusch D."/>
            <person name="Podicherti R."/>
            <person name="Tsui H.-C.T."/>
            <person name="Winkler M.E."/>
        </authorList>
    </citation>
    <scope>NUCLEOTIDE SEQUENCE</scope>
</reference>
<dbReference type="InterPro" id="IPR025638">
    <property type="entry name" value="DUF4336"/>
</dbReference>